<dbReference type="STRING" id="1144750.SAMN05443431_101359"/>
<feature type="signal peptide" evidence="1">
    <location>
        <begin position="1"/>
        <end position="25"/>
    </location>
</feature>
<organism evidence="2 3">
    <name type="scientific">Olleya namhaensis</name>
    <dbReference type="NCBI Taxonomy" id="1144750"/>
    <lineage>
        <taxon>Bacteria</taxon>
        <taxon>Pseudomonadati</taxon>
        <taxon>Bacteroidota</taxon>
        <taxon>Flavobacteriia</taxon>
        <taxon>Flavobacteriales</taxon>
        <taxon>Flavobacteriaceae</taxon>
    </lineage>
</organism>
<dbReference type="EMBL" id="FORM01000001">
    <property type="protein sequence ID" value="SFI58217.1"/>
    <property type="molecule type" value="Genomic_DNA"/>
</dbReference>
<gene>
    <name evidence="2" type="ORF">SAMN05443431_101359</name>
</gene>
<evidence type="ECO:0000256" key="1">
    <source>
        <dbReference type="SAM" id="SignalP"/>
    </source>
</evidence>
<feature type="chain" id="PRO_5011739097" evidence="1">
    <location>
        <begin position="26"/>
        <end position="136"/>
    </location>
</feature>
<protein>
    <submittedName>
        <fullName evidence="2">Uncharacterized protein</fullName>
    </submittedName>
</protein>
<keyword evidence="3" id="KW-1185">Reference proteome</keyword>
<proteinExistence type="predicted"/>
<name>A0A1I3JD96_9FLAO</name>
<evidence type="ECO:0000313" key="2">
    <source>
        <dbReference type="EMBL" id="SFI58217.1"/>
    </source>
</evidence>
<sequence length="136" mass="15169">MNKIVTKYLSLLALLLLTGLTNAHADTAIDADYALAGNHENKASVDANLGTISNFTIQQNETAEWFFDYTEAEEAENEETVSSTTINSFSSYILKLFHTQLLSDLSSKLQKEANSFTYIVCQPSTKLHVRLEVFII</sequence>
<dbReference type="Proteomes" id="UP000199559">
    <property type="component" value="Unassembled WGS sequence"/>
</dbReference>
<keyword evidence="1" id="KW-0732">Signal</keyword>
<reference evidence="3" key="1">
    <citation type="submission" date="2016-10" db="EMBL/GenBank/DDBJ databases">
        <authorList>
            <person name="Varghese N."/>
            <person name="Submissions S."/>
        </authorList>
    </citation>
    <scope>NUCLEOTIDE SEQUENCE [LARGE SCALE GENOMIC DNA]</scope>
    <source>
        <strain evidence="3">DSM 28881</strain>
    </source>
</reference>
<accession>A0A1I3JD96</accession>
<dbReference type="RefSeq" id="WP_090836941.1">
    <property type="nucleotide sequence ID" value="NZ_FORM01000001.1"/>
</dbReference>
<evidence type="ECO:0000313" key="3">
    <source>
        <dbReference type="Proteomes" id="UP000199559"/>
    </source>
</evidence>
<dbReference type="AlphaFoldDB" id="A0A1I3JD96"/>